<gene>
    <name evidence="2" type="ORF">FH972_021881</name>
</gene>
<dbReference type="AlphaFoldDB" id="A0A5N6KSS0"/>
<sequence>MQGAVVHMARFDLVRQQTSIGCDGGECIWSAARGTRPKHQATSSHRNKARVQASSHKQREGNQTKSIGHTPSEPCALPRGAKCGCLAAFLRPHPPPSQAPCSDCYNLWPANLVDAFELYPNLVVRVDLRGLRSGPVVPSSAPGRPFAHLLSSTNACGTVGEYGLTIASPATSTSFVVYNFRWVSHGSAQGLRWTLPVCSFLVRPIRSAILVSLRSHVVLFECREEALPFALDYTHRPMLGSVFFSGACPLNVETSSASLLHMLCRIAQCACCSMPCTVSESVSTFPLANS</sequence>
<dbReference type="Proteomes" id="UP000327013">
    <property type="component" value="Unassembled WGS sequence"/>
</dbReference>
<evidence type="ECO:0000256" key="1">
    <source>
        <dbReference type="SAM" id="MobiDB-lite"/>
    </source>
</evidence>
<proteinExistence type="predicted"/>
<organism evidence="2 3">
    <name type="scientific">Carpinus fangiana</name>
    <dbReference type="NCBI Taxonomy" id="176857"/>
    <lineage>
        <taxon>Eukaryota</taxon>
        <taxon>Viridiplantae</taxon>
        <taxon>Streptophyta</taxon>
        <taxon>Embryophyta</taxon>
        <taxon>Tracheophyta</taxon>
        <taxon>Spermatophyta</taxon>
        <taxon>Magnoliopsida</taxon>
        <taxon>eudicotyledons</taxon>
        <taxon>Gunneridae</taxon>
        <taxon>Pentapetalae</taxon>
        <taxon>rosids</taxon>
        <taxon>fabids</taxon>
        <taxon>Fagales</taxon>
        <taxon>Betulaceae</taxon>
        <taxon>Carpinus</taxon>
    </lineage>
</organism>
<feature type="compositionally biased region" description="Basic residues" evidence="1">
    <location>
        <begin position="35"/>
        <end position="49"/>
    </location>
</feature>
<feature type="region of interest" description="Disordered" evidence="1">
    <location>
        <begin position="34"/>
        <end position="73"/>
    </location>
</feature>
<keyword evidence="3" id="KW-1185">Reference proteome</keyword>
<name>A0A5N6KSS0_9ROSI</name>
<protein>
    <submittedName>
        <fullName evidence="2">Uncharacterized protein</fullName>
    </submittedName>
</protein>
<evidence type="ECO:0000313" key="3">
    <source>
        <dbReference type="Proteomes" id="UP000327013"/>
    </source>
</evidence>
<comment type="caution">
    <text evidence="2">The sequence shown here is derived from an EMBL/GenBank/DDBJ whole genome shotgun (WGS) entry which is preliminary data.</text>
</comment>
<evidence type="ECO:0000313" key="2">
    <source>
        <dbReference type="EMBL" id="KAB8338941.1"/>
    </source>
</evidence>
<reference evidence="2 3" key="1">
    <citation type="submission" date="2019-06" db="EMBL/GenBank/DDBJ databases">
        <title>A chromosomal-level reference genome of Carpinus fangiana (Coryloideae, Betulaceae).</title>
        <authorList>
            <person name="Yang X."/>
            <person name="Wang Z."/>
            <person name="Zhang L."/>
            <person name="Hao G."/>
            <person name="Liu J."/>
            <person name="Yang Y."/>
        </authorList>
    </citation>
    <scope>NUCLEOTIDE SEQUENCE [LARGE SCALE GENOMIC DNA]</scope>
    <source>
        <strain evidence="2">Cfa_2016G</strain>
        <tissue evidence="2">Leaf</tissue>
    </source>
</reference>
<dbReference type="EMBL" id="VIBQ01000010">
    <property type="protein sequence ID" value="KAB8338941.1"/>
    <property type="molecule type" value="Genomic_DNA"/>
</dbReference>
<accession>A0A5N6KSS0</accession>